<feature type="domain" description="Ketopantoate reductase N-terminal" evidence="5">
    <location>
        <begin position="7"/>
        <end position="145"/>
    </location>
</feature>
<feature type="domain" description="Ketopantoate reductase C-terminal" evidence="6">
    <location>
        <begin position="174"/>
        <end position="297"/>
    </location>
</feature>
<dbReference type="PANTHER" id="PTHR21708">
    <property type="entry name" value="PROBABLE 2-DEHYDROPANTOATE 2-REDUCTASE"/>
    <property type="match status" value="1"/>
</dbReference>
<dbReference type="InterPro" id="IPR013328">
    <property type="entry name" value="6PGD_dom2"/>
</dbReference>
<name>A0ABS5PNP3_9FIRM</name>
<comment type="similarity">
    <text evidence="1 4">Belongs to the ketopantoate reductase family.</text>
</comment>
<dbReference type="Pfam" id="PF02558">
    <property type="entry name" value="ApbA"/>
    <property type="match status" value="1"/>
</dbReference>
<dbReference type="Pfam" id="PF08546">
    <property type="entry name" value="ApbA_C"/>
    <property type="match status" value="1"/>
</dbReference>
<comment type="pathway">
    <text evidence="4">Cofactor biosynthesis; (R)-pantothenate biosynthesis; (R)-pantoate from 3-methyl-2-oxobutanoate: step 2/2.</text>
</comment>
<dbReference type="InterPro" id="IPR036291">
    <property type="entry name" value="NAD(P)-bd_dom_sf"/>
</dbReference>
<keyword evidence="3 4" id="KW-0560">Oxidoreductase</keyword>
<dbReference type="EC" id="1.1.1.169" evidence="4"/>
<gene>
    <name evidence="7" type="ORF">KHM83_07435</name>
</gene>
<evidence type="ECO:0000256" key="2">
    <source>
        <dbReference type="ARBA" id="ARBA00022857"/>
    </source>
</evidence>
<dbReference type="Proteomes" id="UP000746471">
    <property type="component" value="Unassembled WGS sequence"/>
</dbReference>
<evidence type="ECO:0000313" key="8">
    <source>
        <dbReference type="Proteomes" id="UP000746471"/>
    </source>
</evidence>
<protein>
    <recommendedName>
        <fullName evidence="4">2-dehydropantoate 2-reductase</fullName>
        <ecNumber evidence="4">1.1.1.169</ecNumber>
    </recommendedName>
    <alternativeName>
        <fullName evidence="4">Ketopantoate reductase</fullName>
    </alternativeName>
</protein>
<dbReference type="SUPFAM" id="SSF48179">
    <property type="entry name" value="6-phosphogluconate dehydrogenase C-terminal domain-like"/>
    <property type="match status" value="1"/>
</dbReference>
<evidence type="ECO:0000313" key="7">
    <source>
        <dbReference type="EMBL" id="MBS7526507.1"/>
    </source>
</evidence>
<evidence type="ECO:0000259" key="5">
    <source>
        <dbReference type="Pfam" id="PF02558"/>
    </source>
</evidence>
<dbReference type="InterPro" id="IPR003710">
    <property type="entry name" value="ApbA"/>
</dbReference>
<evidence type="ECO:0000256" key="4">
    <source>
        <dbReference type="RuleBase" id="RU362068"/>
    </source>
</evidence>
<dbReference type="Gene3D" id="1.10.1040.10">
    <property type="entry name" value="N-(1-d-carboxylethyl)-l-norvaline Dehydrogenase, domain 2"/>
    <property type="match status" value="1"/>
</dbReference>
<comment type="function">
    <text evidence="4">Catalyzes the NADPH-dependent reduction of ketopantoate into pantoic acid.</text>
</comment>
<dbReference type="InterPro" id="IPR051402">
    <property type="entry name" value="KPR-Related"/>
</dbReference>
<evidence type="ECO:0000256" key="1">
    <source>
        <dbReference type="ARBA" id="ARBA00007870"/>
    </source>
</evidence>
<comment type="catalytic activity">
    <reaction evidence="4">
        <text>(R)-pantoate + NADP(+) = 2-dehydropantoate + NADPH + H(+)</text>
        <dbReference type="Rhea" id="RHEA:16233"/>
        <dbReference type="ChEBI" id="CHEBI:11561"/>
        <dbReference type="ChEBI" id="CHEBI:15378"/>
        <dbReference type="ChEBI" id="CHEBI:15980"/>
        <dbReference type="ChEBI" id="CHEBI:57783"/>
        <dbReference type="ChEBI" id="CHEBI:58349"/>
        <dbReference type="EC" id="1.1.1.169"/>
    </reaction>
</comment>
<sequence length="304" mass="33255">MKTVGYIGFGAIGATIGARMIEKGIPIKVIVDSSRRQRYETAGVVVNQKTYHFDVLTPDVVHAPLDVILVSVKYNQLSEAAAIIKPFVDANTTIVSLLNGIDSEEILSKTYDRAQIIHAFVVAIDALRIGNEINYTNNGKIIFGAGYPEAAARLETVSAVLEAGAIDYEIKSEIIKELWWKFLVNVGINQVSAVLRGPYGLFQTNPQAQALMHQTMQEVIDVAAAAGVQLGDEAIPTFMTILDTLGKHNKTSMLQDVDAKRITEVDMLAGKMIDLGKTYNIPVPMNEVLYKMIKAIEANYDNLA</sequence>
<dbReference type="InterPro" id="IPR008927">
    <property type="entry name" value="6-PGluconate_DH-like_C_sf"/>
</dbReference>
<keyword evidence="4" id="KW-0566">Pantothenate biosynthesis</keyword>
<evidence type="ECO:0000256" key="3">
    <source>
        <dbReference type="ARBA" id="ARBA00023002"/>
    </source>
</evidence>
<dbReference type="InterPro" id="IPR013752">
    <property type="entry name" value="KPA_reductase"/>
</dbReference>
<dbReference type="Gene3D" id="3.40.50.720">
    <property type="entry name" value="NAD(P)-binding Rossmann-like Domain"/>
    <property type="match status" value="1"/>
</dbReference>
<dbReference type="SUPFAM" id="SSF51735">
    <property type="entry name" value="NAD(P)-binding Rossmann-fold domains"/>
    <property type="match status" value="1"/>
</dbReference>
<proteinExistence type="inferred from homology"/>
<dbReference type="RefSeq" id="WP_213236364.1">
    <property type="nucleotide sequence ID" value="NZ_JAHBCL010000010.1"/>
</dbReference>
<evidence type="ECO:0000259" key="6">
    <source>
        <dbReference type="Pfam" id="PF08546"/>
    </source>
</evidence>
<keyword evidence="2 4" id="KW-0521">NADP</keyword>
<reference evidence="7 8" key="1">
    <citation type="submission" date="2021-05" db="EMBL/GenBank/DDBJ databases">
        <title>Fusibacter ferrireducens sp. nov., an anaerobic, sulfur- and Fe-reducing bacterium isolated from the mangrove sediment.</title>
        <authorList>
            <person name="Qiu D."/>
        </authorList>
    </citation>
    <scope>NUCLEOTIDE SEQUENCE [LARGE SCALE GENOMIC DNA]</scope>
    <source>
        <strain evidence="7 8">DSM 12116</strain>
    </source>
</reference>
<keyword evidence="8" id="KW-1185">Reference proteome</keyword>
<comment type="caution">
    <text evidence="7">The sequence shown here is derived from an EMBL/GenBank/DDBJ whole genome shotgun (WGS) entry which is preliminary data.</text>
</comment>
<dbReference type="InterPro" id="IPR013332">
    <property type="entry name" value="KPR_N"/>
</dbReference>
<dbReference type="PANTHER" id="PTHR21708:SF26">
    <property type="entry name" value="2-DEHYDROPANTOATE 2-REDUCTASE"/>
    <property type="match status" value="1"/>
</dbReference>
<organism evidence="7 8">
    <name type="scientific">Fusibacter paucivorans</name>
    <dbReference type="NCBI Taxonomy" id="76009"/>
    <lineage>
        <taxon>Bacteria</taxon>
        <taxon>Bacillati</taxon>
        <taxon>Bacillota</taxon>
        <taxon>Clostridia</taxon>
        <taxon>Eubacteriales</taxon>
        <taxon>Eubacteriales Family XII. Incertae Sedis</taxon>
        <taxon>Fusibacter</taxon>
    </lineage>
</organism>
<dbReference type="EMBL" id="JAHBCL010000010">
    <property type="protein sequence ID" value="MBS7526507.1"/>
    <property type="molecule type" value="Genomic_DNA"/>
</dbReference>
<accession>A0ABS5PNP3</accession>
<dbReference type="NCBIfam" id="TIGR00745">
    <property type="entry name" value="apbA_panE"/>
    <property type="match status" value="1"/>
</dbReference>